<sequence length="292" mass="33755">MCFFLTNVKNHGYLCGMDTSQLELQSTKTPSDKKIFLHLFISLKWAIIVFCISVAAGILVHPWFLFFGFLVTGALVISDERVYAYLIKRIARLLDSEYDEIEERFSDVKPHLGEYYLQLLSQAVEIYREINMAIHDRHGAFSESFGDVLPAIQALMEKIILLTRKAQTIDNGLRCHDDTERTRMILEHYQQKIAHDMADDFIKSEWVRTRDSLIKQLKSQEEILRGKEYVQSKLTNIITSLREVHLAIIRLSFSEIQEGSDDLSNVFQTVMNLSEAIDDTVDTLDRITDQQV</sequence>
<organism evidence="2 3">
    <name type="scientific">candidate division KSB3 bacterium</name>
    <dbReference type="NCBI Taxonomy" id="2044937"/>
    <lineage>
        <taxon>Bacteria</taxon>
        <taxon>candidate division KSB3</taxon>
    </lineage>
</organism>
<keyword evidence="1" id="KW-1133">Transmembrane helix</keyword>
<gene>
    <name evidence="2" type="ORF">CSA56_09115</name>
</gene>
<evidence type="ECO:0000313" key="2">
    <source>
        <dbReference type="EMBL" id="PIE34065.1"/>
    </source>
</evidence>
<dbReference type="EMBL" id="PDSK01000092">
    <property type="protein sequence ID" value="PIE34065.1"/>
    <property type="molecule type" value="Genomic_DNA"/>
</dbReference>
<keyword evidence="1" id="KW-0812">Transmembrane</keyword>
<evidence type="ECO:0000256" key="1">
    <source>
        <dbReference type="SAM" id="Phobius"/>
    </source>
</evidence>
<keyword evidence="1" id="KW-0472">Membrane</keyword>
<comment type="caution">
    <text evidence="2">The sequence shown here is derived from an EMBL/GenBank/DDBJ whole genome shotgun (WGS) entry which is preliminary data.</text>
</comment>
<reference evidence="2 3" key="1">
    <citation type="submission" date="2017-10" db="EMBL/GenBank/DDBJ databases">
        <title>Novel microbial diversity and functional potential in the marine mammal oral microbiome.</title>
        <authorList>
            <person name="Dudek N.K."/>
            <person name="Sun C.L."/>
            <person name="Burstein D."/>
            <person name="Kantor R.S."/>
            <person name="Aliaga Goltsman D.S."/>
            <person name="Bik E.M."/>
            <person name="Thomas B.C."/>
            <person name="Banfield J.F."/>
            <person name="Relman D.A."/>
        </authorList>
    </citation>
    <scope>NUCLEOTIDE SEQUENCE [LARGE SCALE GENOMIC DNA]</scope>
    <source>
        <strain evidence="2">DOLJORAL78_47_16</strain>
    </source>
</reference>
<evidence type="ECO:0000313" key="3">
    <source>
        <dbReference type="Proteomes" id="UP000230821"/>
    </source>
</evidence>
<proteinExistence type="predicted"/>
<protein>
    <submittedName>
        <fullName evidence="2">Uncharacterized protein</fullName>
    </submittedName>
</protein>
<feature type="transmembrane region" description="Helical" evidence="1">
    <location>
        <begin position="35"/>
        <end position="58"/>
    </location>
</feature>
<feature type="transmembrane region" description="Helical" evidence="1">
    <location>
        <begin position="64"/>
        <end position="86"/>
    </location>
</feature>
<accession>A0A2G6KEJ9</accession>
<dbReference type="Proteomes" id="UP000230821">
    <property type="component" value="Unassembled WGS sequence"/>
</dbReference>
<dbReference type="AlphaFoldDB" id="A0A2G6KEJ9"/>
<name>A0A2G6KEJ9_9BACT</name>